<evidence type="ECO:0000313" key="1">
    <source>
        <dbReference type="EMBL" id="RTI01698.1"/>
    </source>
</evidence>
<dbReference type="EMBL" id="PEMH01000089">
    <property type="protein sequence ID" value="RTI01698.1"/>
    <property type="molecule type" value="Genomic_DNA"/>
</dbReference>
<accession>A0A430UIC3</accession>
<dbReference type="PANTHER" id="PTHR37292">
    <property type="entry name" value="VNG6097C"/>
    <property type="match status" value="1"/>
</dbReference>
<reference evidence="1 2" key="1">
    <citation type="journal article" date="2019" name="Extremophiles">
        <title>Biogeography of thermophiles and predominance of Thermus scotoductus in domestic water heaters.</title>
        <authorList>
            <person name="Wilpiszeski R.L."/>
            <person name="Zhang Z."/>
            <person name="House C.H."/>
        </authorList>
    </citation>
    <scope>NUCLEOTIDE SEQUENCE [LARGE SCALE GENOMIC DNA]</scope>
    <source>
        <strain evidence="1 2">16_S16</strain>
    </source>
</reference>
<dbReference type="Proteomes" id="UP000288347">
    <property type="component" value="Unassembled WGS sequence"/>
</dbReference>
<name>A0A430UIC3_THESC</name>
<dbReference type="AlphaFoldDB" id="A0A430UIC3"/>
<organism evidence="1 2">
    <name type="scientific">Thermus scotoductus</name>
    <dbReference type="NCBI Taxonomy" id="37636"/>
    <lineage>
        <taxon>Bacteria</taxon>
        <taxon>Thermotogati</taxon>
        <taxon>Deinococcota</taxon>
        <taxon>Deinococci</taxon>
        <taxon>Thermales</taxon>
        <taxon>Thermaceae</taxon>
        <taxon>Thermus</taxon>
    </lineage>
</organism>
<dbReference type="PANTHER" id="PTHR37292:SF2">
    <property type="entry name" value="DUF262 DOMAIN-CONTAINING PROTEIN"/>
    <property type="match status" value="1"/>
</dbReference>
<gene>
    <name evidence="1" type="ORF">CSW29_03755</name>
</gene>
<proteinExistence type="predicted"/>
<protein>
    <submittedName>
        <fullName evidence="1">Uncharacterized protein</fullName>
    </submittedName>
</protein>
<evidence type="ECO:0000313" key="2">
    <source>
        <dbReference type="Proteomes" id="UP000288347"/>
    </source>
</evidence>
<sequence>MHHFFPRSFGARKKYIDSIANLVPVTKETNRFLSNRNPSEYIKDLVEKGNFSVQNERFAGALLPIRIGPQGDIKPSILSDDHYEVFVQERGKLILQKIKEVTGNRFADHLGEPYEEI</sequence>
<comment type="caution">
    <text evidence="1">The sequence shown here is derived from an EMBL/GenBank/DDBJ whole genome shotgun (WGS) entry which is preliminary data.</text>
</comment>